<evidence type="ECO:0000259" key="14">
    <source>
        <dbReference type="Pfam" id="PF17708"/>
    </source>
</evidence>
<keyword evidence="5" id="KW-1003">Cell membrane</keyword>
<reference evidence="15" key="3">
    <citation type="journal article" date="2012" name="PLoS ONE">
        <title>Sequencing and Analysis of Full-Length cDNAs, 5'-ESTs and 3'-ESTs from a Cartilaginous Fish, the Elephant Shark (Callorhinchus milii).</title>
        <authorList>
            <person name="Tan Y.Y."/>
            <person name="Kodzius R."/>
            <person name="Tay B.H."/>
            <person name="Tay A."/>
            <person name="Brenner S."/>
            <person name="Venkatesh B."/>
        </authorList>
    </citation>
    <scope>NUCLEOTIDE SEQUENCE</scope>
    <source>
        <tissue evidence="15">Testis</tissue>
    </source>
</reference>
<keyword evidence="4" id="KW-1134">Transmembrane beta strand</keyword>
<protein>
    <submittedName>
        <fullName evidence="16">Gasdermin Eb</fullName>
    </submittedName>
    <submittedName>
        <fullName evidence="15">Non-syndromic hearing impairment protein 5</fullName>
    </submittedName>
</protein>
<dbReference type="CTD" id="335722"/>
<comment type="subcellular location">
    <subcellularLocation>
        <location evidence="2">Cell membrane</location>
        <topology evidence="2">Multi-pass membrane protein</topology>
    </subcellularLocation>
    <subcellularLocation>
        <location evidence="1">Cytoplasm</location>
    </subcellularLocation>
</comment>
<dbReference type="GO" id="GO:0012501">
    <property type="term" value="P:programmed cell death"/>
    <property type="evidence" value="ECO:0007669"/>
    <property type="project" value="UniProtKB-KW"/>
</dbReference>
<dbReference type="OrthoDB" id="8815334at2759"/>
<dbReference type="PANTHER" id="PTHR15207:SF1">
    <property type="entry name" value="GASDERMIN-E"/>
    <property type="match status" value="1"/>
</dbReference>
<keyword evidence="17" id="KW-1185">Reference proteome</keyword>
<name>K4FYP8_CALMI</name>
<dbReference type="GeneID" id="103183184"/>
<keyword evidence="10" id="KW-0564">Palmitate</keyword>
<reference evidence="17" key="2">
    <citation type="journal article" date="2007" name="PLoS Biol.">
        <title>Survey sequencing and comparative analysis of the elephant shark (Callorhinchus milii) genome.</title>
        <authorList>
            <person name="Venkatesh B."/>
            <person name="Kirkness E.F."/>
            <person name="Loh Y.H."/>
            <person name="Halpern A.L."/>
            <person name="Lee A.P."/>
            <person name="Johnson J."/>
            <person name="Dandona N."/>
            <person name="Viswanathan L.D."/>
            <person name="Tay A."/>
            <person name="Venter J.C."/>
            <person name="Strausberg R.L."/>
            <person name="Brenner S."/>
        </authorList>
    </citation>
    <scope>NUCLEOTIDE SEQUENCE [LARGE SCALE GENOMIC DNA]</scope>
</reference>
<reference evidence="16" key="5">
    <citation type="submission" date="2025-05" db="UniProtKB">
        <authorList>
            <consortium name="Ensembl"/>
        </authorList>
    </citation>
    <scope>IDENTIFICATION</scope>
</reference>
<comment type="similarity">
    <text evidence="3">Belongs to the gasdermin family.</text>
</comment>
<dbReference type="Pfam" id="PF04598">
    <property type="entry name" value="Gasdermin"/>
    <property type="match status" value="1"/>
</dbReference>
<keyword evidence="7" id="KW-1210">Necrosis</keyword>
<dbReference type="Pfam" id="PF17708">
    <property type="entry name" value="Gasdermin_C"/>
    <property type="match status" value="1"/>
</dbReference>
<dbReference type="Proteomes" id="UP000314986">
    <property type="component" value="Unassembled WGS sequence"/>
</dbReference>
<dbReference type="InterPro" id="IPR040460">
    <property type="entry name" value="Gasdermin_pore"/>
</dbReference>
<evidence type="ECO:0000256" key="10">
    <source>
        <dbReference type="ARBA" id="ARBA00023139"/>
    </source>
</evidence>
<evidence type="ECO:0000256" key="11">
    <source>
        <dbReference type="ARBA" id="ARBA00023288"/>
    </source>
</evidence>
<feature type="domain" description="Gasdermin pore forming" evidence="13">
    <location>
        <begin position="1"/>
        <end position="243"/>
    </location>
</feature>
<evidence type="ECO:0000256" key="12">
    <source>
        <dbReference type="SAM" id="Coils"/>
    </source>
</evidence>
<keyword evidence="12" id="KW-0175">Coiled coil</keyword>
<evidence type="ECO:0000256" key="9">
    <source>
        <dbReference type="ARBA" id="ARBA00023136"/>
    </source>
</evidence>
<dbReference type="EMBL" id="JX053319">
    <property type="protein sequence ID" value="AFK11547.1"/>
    <property type="molecule type" value="mRNA"/>
</dbReference>
<dbReference type="RefSeq" id="NP_001279331.1">
    <property type="nucleotide sequence ID" value="NM_001292402.1"/>
</dbReference>
<keyword evidence="11" id="KW-0449">Lipoprotein</keyword>
<evidence type="ECO:0000256" key="8">
    <source>
        <dbReference type="ARBA" id="ARBA00022692"/>
    </source>
</evidence>
<keyword evidence="9" id="KW-0472">Membrane</keyword>
<evidence type="ECO:0000259" key="13">
    <source>
        <dbReference type="Pfam" id="PF04598"/>
    </source>
</evidence>
<organism evidence="15">
    <name type="scientific">Callorhinchus milii</name>
    <name type="common">Ghost shark</name>
    <dbReference type="NCBI Taxonomy" id="7868"/>
    <lineage>
        <taxon>Eukaryota</taxon>
        <taxon>Metazoa</taxon>
        <taxon>Chordata</taxon>
        <taxon>Craniata</taxon>
        <taxon>Vertebrata</taxon>
        <taxon>Chondrichthyes</taxon>
        <taxon>Holocephali</taxon>
        <taxon>Chimaeriformes</taxon>
        <taxon>Callorhinchidae</taxon>
        <taxon>Callorhinchus</taxon>
    </lineage>
</organism>
<dbReference type="InterPro" id="IPR042377">
    <property type="entry name" value="GSDME"/>
</dbReference>
<evidence type="ECO:0000313" key="15">
    <source>
        <dbReference type="EMBL" id="AFK11547.1"/>
    </source>
</evidence>
<dbReference type="GeneTree" id="ENSGT00940000155880"/>
<accession>K4FYP8</accession>
<keyword evidence="8" id="KW-0812">Transmembrane</keyword>
<evidence type="ECO:0000256" key="5">
    <source>
        <dbReference type="ARBA" id="ARBA00022475"/>
    </source>
</evidence>
<keyword evidence="6" id="KW-0963">Cytoplasm</keyword>
<dbReference type="Ensembl" id="ENSCMIT00000015057.1">
    <property type="protein sequence ID" value="ENSCMIP00000014746.1"/>
    <property type="gene ID" value="ENSCMIG00000007253.1"/>
</dbReference>
<dbReference type="STRING" id="7868.ENSCMIP00000014746"/>
<dbReference type="InterPro" id="IPR041263">
    <property type="entry name" value="Gasdermin_PUB"/>
</dbReference>
<evidence type="ECO:0000256" key="7">
    <source>
        <dbReference type="ARBA" id="ARBA00022590"/>
    </source>
</evidence>
<evidence type="ECO:0000313" key="17">
    <source>
        <dbReference type="Proteomes" id="UP000314986"/>
    </source>
</evidence>
<dbReference type="PANTHER" id="PTHR15207">
    <property type="entry name" value="NONSYNDROMIC HEARING IMPAIRMENT PROTEIN"/>
    <property type="match status" value="1"/>
</dbReference>
<evidence type="ECO:0000256" key="3">
    <source>
        <dbReference type="ARBA" id="ARBA00009279"/>
    </source>
</evidence>
<evidence type="ECO:0000313" key="16">
    <source>
        <dbReference type="Ensembl" id="ENSCMIP00000014746.1"/>
    </source>
</evidence>
<feature type="domain" description="Gasdermin PUB" evidence="14">
    <location>
        <begin position="290"/>
        <end position="472"/>
    </location>
</feature>
<evidence type="ECO:0000256" key="1">
    <source>
        <dbReference type="ARBA" id="ARBA00004496"/>
    </source>
</evidence>
<dbReference type="KEGG" id="cmk:103183184"/>
<dbReference type="OMA" id="EMTNDCL"/>
<reference evidence="17" key="4">
    <citation type="journal article" date="2014" name="Nature">
        <title>Elephant shark genome provides unique insights into gnathostome evolution.</title>
        <authorList>
            <consortium name="International Elephant Shark Genome Sequencing Consortium"/>
            <person name="Venkatesh B."/>
            <person name="Lee A.P."/>
            <person name="Ravi V."/>
            <person name="Maurya A.K."/>
            <person name="Lian M.M."/>
            <person name="Swann J.B."/>
            <person name="Ohta Y."/>
            <person name="Flajnik M.F."/>
            <person name="Sutoh Y."/>
            <person name="Kasahara M."/>
            <person name="Hoon S."/>
            <person name="Gangu V."/>
            <person name="Roy S.W."/>
            <person name="Irimia M."/>
            <person name="Korzh V."/>
            <person name="Kondrychyn I."/>
            <person name="Lim Z.W."/>
            <person name="Tay B.H."/>
            <person name="Tohari S."/>
            <person name="Kong K.W."/>
            <person name="Ho S."/>
            <person name="Lorente-Galdos B."/>
            <person name="Quilez J."/>
            <person name="Marques-Bonet T."/>
            <person name="Raney B.J."/>
            <person name="Ingham P.W."/>
            <person name="Tay A."/>
            <person name="Hillier L.W."/>
            <person name="Minx P."/>
            <person name="Boehm T."/>
            <person name="Wilson R.K."/>
            <person name="Brenner S."/>
            <person name="Warren W.C."/>
        </authorList>
    </citation>
    <scope>NUCLEOTIDE SEQUENCE [LARGE SCALE GENOMIC DNA]</scope>
</reference>
<sequence>MFATATNSFVKQIDKGGDLIPVRSLNDSDKLQLLSLATKRKMRWFWQKPKYHSSSFNLEDILTGDVHIKPAVKESNFLKYEGIFENSVGGAMNTLIADISFHIEGQNSIALESSFGKLRKQEVDLHQVLKISQERTINMRHSLVQQTRERGDEVLCVVNEKIITTQQCFISEHLQIAEKCGGMFGLKIKMLKVSANNDGSLSKEIVLEIPPQTVIAYSVKELHLKTNGQFELCLLSDKCGGFDKAEWDKGKEAYVSTACSALDCVDASTQKHGSRHHTDEKNVCSETSLSALKQDIEEAKQQLQPFEALSEGKCQQLFRLYSELLYQGEAICLLETILNELSLGEQPNLSGLHELEPTQVQNVKELLQFLGYSTDKEHLKKTKEIATQELFTTVFYFISALDDMSDACRTVLGICCEMQVIPTLWHLINNLSDDGTLPIDSPGLFMLKEENKFYTAQRLFGLSHMQLEREKSSIKVMTRKQPGVLPLILCIALHGFAGLMGLNQ</sequence>
<dbReference type="GO" id="GO:0005886">
    <property type="term" value="C:plasma membrane"/>
    <property type="evidence" value="ECO:0007669"/>
    <property type="project" value="UniProtKB-SubCell"/>
</dbReference>
<gene>
    <name evidence="16" type="primary">gsdmeb</name>
</gene>
<proteinExistence type="evidence at transcript level"/>
<reference evidence="17" key="1">
    <citation type="journal article" date="2006" name="Science">
        <title>Ancient noncoding elements conserved in the human genome.</title>
        <authorList>
            <person name="Venkatesh B."/>
            <person name="Kirkness E.F."/>
            <person name="Loh Y.H."/>
            <person name="Halpern A.L."/>
            <person name="Lee A.P."/>
            <person name="Johnson J."/>
            <person name="Dandona N."/>
            <person name="Viswanathan L.D."/>
            <person name="Tay A."/>
            <person name="Venter J.C."/>
            <person name="Strausberg R.L."/>
            <person name="Brenner S."/>
        </authorList>
    </citation>
    <scope>NUCLEOTIDE SEQUENCE [LARGE SCALE GENOMIC DNA]</scope>
</reference>
<feature type="coiled-coil region" evidence="12">
    <location>
        <begin position="282"/>
        <end position="309"/>
    </location>
</feature>
<evidence type="ECO:0000256" key="4">
    <source>
        <dbReference type="ARBA" id="ARBA00022452"/>
    </source>
</evidence>
<dbReference type="AlphaFoldDB" id="K4FYP8"/>
<evidence type="ECO:0000256" key="2">
    <source>
        <dbReference type="ARBA" id="ARBA00004651"/>
    </source>
</evidence>
<dbReference type="GO" id="GO:0005737">
    <property type="term" value="C:cytoplasm"/>
    <property type="evidence" value="ECO:0007669"/>
    <property type="project" value="UniProtKB-SubCell"/>
</dbReference>
<evidence type="ECO:0000256" key="6">
    <source>
        <dbReference type="ARBA" id="ARBA00022490"/>
    </source>
</evidence>